<name>A0A0N4ZEW7_PARTI</name>
<proteinExistence type="predicted"/>
<protein>
    <submittedName>
        <fullName evidence="2">Uncharacterized protein</fullName>
    </submittedName>
</protein>
<accession>A0A0N4ZEW7</accession>
<dbReference type="Proteomes" id="UP000038045">
    <property type="component" value="Unplaced"/>
</dbReference>
<dbReference type="AlphaFoldDB" id="A0A0N4ZEW7"/>
<evidence type="ECO:0000313" key="2">
    <source>
        <dbReference type="WBParaSite" id="PTRK_0000630000.1"/>
    </source>
</evidence>
<dbReference type="WBParaSite" id="PTRK_0000630000.1">
    <property type="protein sequence ID" value="PTRK_0000630000.1"/>
    <property type="gene ID" value="PTRK_0000630000"/>
</dbReference>
<sequence>MNQKRSISNIGSEKTENIIIDVIIKKISEICNTGIENNLNLIKQENSIIENALTDVFLQYQQHIIQLLMSKNDNFDEKLIDNSFVENLLSNSMFKNSKINIDDIVTEYNSGLKRNEGENNFDSLSTSSLQSISSSSYLSVSSHTNISYNSKLNTLASKVADEILRKMPTQEASNEMLKALITQIDNVCKQPECSTSIKHIVDTGVQTTLSPQIFSNTLSANKDDNLNSKEVKTIGLQTSNTIKSTSSEHSQSSSPIPLSYIISTDNSNSSNRSLGEINCEKIDSNNDFIVYEVNIDGSIAGVGNKPNGISRIFNNEIKKDEMFEINRDKCILEIKDICIRSVDNENTGKHY</sequence>
<evidence type="ECO:0000313" key="1">
    <source>
        <dbReference type="Proteomes" id="UP000038045"/>
    </source>
</evidence>
<organism evidence="1 2">
    <name type="scientific">Parastrongyloides trichosuri</name>
    <name type="common">Possum-specific nematode worm</name>
    <dbReference type="NCBI Taxonomy" id="131310"/>
    <lineage>
        <taxon>Eukaryota</taxon>
        <taxon>Metazoa</taxon>
        <taxon>Ecdysozoa</taxon>
        <taxon>Nematoda</taxon>
        <taxon>Chromadorea</taxon>
        <taxon>Rhabditida</taxon>
        <taxon>Tylenchina</taxon>
        <taxon>Panagrolaimomorpha</taxon>
        <taxon>Strongyloidoidea</taxon>
        <taxon>Strongyloididae</taxon>
        <taxon>Parastrongyloides</taxon>
    </lineage>
</organism>
<reference evidence="2" key="1">
    <citation type="submission" date="2017-02" db="UniProtKB">
        <authorList>
            <consortium name="WormBaseParasite"/>
        </authorList>
    </citation>
    <scope>IDENTIFICATION</scope>
</reference>
<keyword evidence="1" id="KW-1185">Reference proteome</keyword>